<accession>F6GWR7</accession>
<dbReference type="Proteomes" id="UP000009183">
    <property type="component" value="Chromosome 4"/>
</dbReference>
<evidence type="ECO:0000313" key="2">
    <source>
        <dbReference type="Proteomes" id="UP000009183"/>
    </source>
</evidence>
<dbReference type="EMBL" id="FN594959">
    <property type="protein sequence ID" value="CCB44402.1"/>
    <property type="molecule type" value="Genomic_DNA"/>
</dbReference>
<sequence length="39" mass="4523">MSTNVPTSRRIMYMHCHVNEVFLRTMVGYAEFHVMCSGS</sequence>
<organism evidence="1 2">
    <name type="scientific">Vitis vinifera</name>
    <name type="common">Grape</name>
    <dbReference type="NCBI Taxonomy" id="29760"/>
    <lineage>
        <taxon>Eukaryota</taxon>
        <taxon>Viridiplantae</taxon>
        <taxon>Streptophyta</taxon>
        <taxon>Embryophyta</taxon>
        <taxon>Tracheophyta</taxon>
        <taxon>Spermatophyta</taxon>
        <taxon>Magnoliopsida</taxon>
        <taxon>eudicotyledons</taxon>
        <taxon>Gunneridae</taxon>
        <taxon>Pentapetalae</taxon>
        <taxon>rosids</taxon>
        <taxon>Vitales</taxon>
        <taxon>Vitaceae</taxon>
        <taxon>Viteae</taxon>
        <taxon>Vitis</taxon>
    </lineage>
</organism>
<reference evidence="2" key="1">
    <citation type="journal article" date="2007" name="Nature">
        <title>The grapevine genome sequence suggests ancestral hexaploidization in major angiosperm phyla.</title>
        <authorList>
            <consortium name="The French-Italian Public Consortium for Grapevine Genome Characterization."/>
            <person name="Jaillon O."/>
            <person name="Aury J.-M."/>
            <person name="Noel B."/>
            <person name="Policriti A."/>
            <person name="Clepet C."/>
            <person name="Casagrande A."/>
            <person name="Choisne N."/>
            <person name="Aubourg S."/>
            <person name="Vitulo N."/>
            <person name="Jubin C."/>
            <person name="Vezzi A."/>
            <person name="Legeai F."/>
            <person name="Hugueney P."/>
            <person name="Dasilva C."/>
            <person name="Horner D."/>
            <person name="Mica E."/>
            <person name="Jublot D."/>
            <person name="Poulain J."/>
            <person name="Bruyere C."/>
            <person name="Billault A."/>
            <person name="Segurens B."/>
            <person name="Gouyvenoux M."/>
            <person name="Ugarte E."/>
            <person name="Cattonaro F."/>
            <person name="Anthouard V."/>
            <person name="Vico V."/>
            <person name="Del Fabbro C."/>
            <person name="Alaux M."/>
            <person name="Di Gaspero G."/>
            <person name="Dumas V."/>
            <person name="Felice N."/>
            <person name="Paillard S."/>
            <person name="Juman I."/>
            <person name="Moroldo M."/>
            <person name="Scalabrin S."/>
            <person name="Canaguier A."/>
            <person name="Le Clainche I."/>
            <person name="Malacrida G."/>
            <person name="Durand E."/>
            <person name="Pesole G."/>
            <person name="Laucou V."/>
            <person name="Chatelet P."/>
            <person name="Merdinoglu D."/>
            <person name="Delledonne M."/>
            <person name="Pezzotti M."/>
            <person name="Lecharny A."/>
            <person name="Scarpelli C."/>
            <person name="Artiguenave F."/>
            <person name="Pe M.E."/>
            <person name="Valle G."/>
            <person name="Morgante M."/>
            <person name="Caboche M."/>
            <person name="Adam-Blondon A.-F."/>
            <person name="Weissenbach J."/>
            <person name="Quetier F."/>
            <person name="Wincker P."/>
        </authorList>
    </citation>
    <scope>NUCLEOTIDE SEQUENCE [LARGE SCALE GENOMIC DNA]</scope>
    <source>
        <strain evidence="2">cv. Pinot noir / PN40024</strain>
    </source>
</reference>
<evidence type="ECO:0000313" key="1">
    <source>
        <dbReference type="EMBL" id="CCB44402.1"/>
    </source>
</evidence>
<protein>
    <submittedName>
        <fullName evidence="1">Uncharacterized protein</fullName>
    </submittedName>
</protein>
<gene>
    <name evidence="1" type="ordered locus">VIT_04s0023g02710</name>
</gene>
<dbReference type="AlphaFoldDB" id="F6GWR7"/>
<proteinExistence type="predicted"/>
<keyword evidence="2" id="KW-1185">Reference proteome</keyword>
<dbReference type="PaxDb" id="29760-VIT_04s0023g02710.t01"/>
<dbReference type="InParanoid" id="F6GWR7"/>
<dbReference type="HOGENOM" id="CLU_3321056_0_0_1"/>
<name>F6GWR7_VITVI</name>